<reference evidence="7" key="1">
    <citation type="submission" date="2016-10" db="EMBL/GenBank/DDBJ databases">
        <authorList>
            <person name="Varghese N."/>
        </authorList>
    </citation>
    <scope>NUCLEOTIDE SEQUENCE [LARGE SCALE GENOMIC DNA]</scope>
    <source>
        <strain evidence="7">DSM 45096 / BCRC 16803 / CGMCC 4.1857 / CIP 109030 / JCM 12277 / KCTC 19219 / NBRC 100920 / 33214</strain>
    </source>
</reference>
<comment type="catalytic activity">
    <reaction evidence="4 5">
        <text>L-cysteine + L-glutamate + ATP = gamma-L-glutamyl-L-cysteine + ADP + phosphate + H(+)</text>
        <dbReference type="Rhea" id="RHEA:13285"/>
        <dbReference type="ChEBI" id="CHEBI:15378"/>
        <dbReference type="ChEBI" id="CHEBI:29985"/>
        <dbReference type="ChEBI" id="CHEBI:30616"/>
        <dbReference type="ChEBI" id="CHEBI:35235"/>
        <dbReference type="ChEBI" id="CHEBI:43474"/>
        <dbReference type="ChEBI" id="CHEBI:58173"/>
        <dbReference type="ChEBI" id="CHEBI:456216"/>
        <dbReference type="EC" id="6.3.2.2"/>
    </reaction>
</comment>
<dbReference type="GO" id="GO:0004357">
    <property type="term" value="F:glutamate-cysteine ligase activity"/>
    <property type="evidence" value="ECO:0007669"/>
    <property type="project" value="UniProtKB-EC"/>
</dbReference>
<proteinExistence type="inferred from homology"/>
<dbReference type="Gene3D" id="3.30.590.20">
    <property type="match status" value="1"/>
</dbReference>
<comment type="function">
    <text evidence="5">ATP-dependent carboxylate-amine ligase which exhibits weak glutamate--cysteine ligase activity.</text>
</comment>
<dbReference type="InterPro" id="IPR006336">
    <property type="entry name" value="GCS2"/>
</dbReference>
<gene>
    <name evidence="6" type="ORF">SAMN05414137_10263</name>
</gene>
<dbReference type="OrthoDB" id="9803842at2"/>
<name>A0A1H7H6F6_STRJI</name>
<evidence type="ECO:0000256" key="1">
    <source>
        <dbReference type="ARBA" id="ARBA00022598"/>
    </source>
</evidence>
<evidence type="ECO:0000313" key="7">
    <source>
        <dbReference type="Proteomes" id="UP000183015"/>
    </source>
</evidence>
<sequence>MVIDEVLTIGVEEEFVLVDRNTGLTVPCAAQVVAEAGTGLGERVGEEFYAAQLEIRSAPALRATAVRADLAEARSTCADAASRLGAALVGSGCSVMTTERPRLTDTHRYRDIAHRLGSFVQATESELSGCHVHLGTLDRGEALALSAGLRPWLPVLQALCANSPFAAGREHGWASWRAARYAQWPTVGPAPVLDTLGYEALAGRMVAAGEIRDRAMIYWYARPSERWPTLEVRLCDVNADLDLDLLLAVLLRGLGTVLLAEARAGVPLREHVGDTALLEAHEQAGRFGLRGRVPDPVTGDRRPLALCLATLVERAGPGLRAAGDDALAAELVDRVRRHGNGADRQRASFDHHGDLFGVVTDLANATTAC</sequence>
<dbReference type="InterPro" id="IPR014746">
    <property type="entry name" value="Gln_synth/guanido_kin_cat_dom"/>
</dbReference>
<evidence type="ECO:0000256" key="4">
    <source>
        <dbReference type="ARBA" id="ARBA00048819"/>
    </source>
</evidence>
<dbReference type="STRING" id="235985.SAMN05414137_10263"/>
<dbReference type="EC" id="6.3.2.2" evidence="5"/>
<dbReference type="SUPFAM" id="SSF55931">
    <property type="entry name" value="Glutamine synthetase/guanido kinase"/>
    <property type="match status" value="1"/>
</dbReference>
<dbReference type="Pfam" id="PF04107">
    <property type="entry name" value="GCS2"/>
    <property type="match status" value="1"/>
</dbReference>
<dbReference type="AlphaFoldDB" id="A0A1H7H6F6"/>
<evidence type="ECO:0000256" key="3">
    <source>
        <dbReference type="ARBA" id="ARBA00022840"/>
    </source>
</evidence>
<dbReference type="InterPro" id="IPR050141">
    <property type="entry name" value="GCL_type2/YbdK_subfam"/>
</dbReference>
<evidence type="ECO:0000256" key="2">
    <source>
        <dbReference type="ARBA" id="ARBA00022741"/>
    </source>
</evidence>
<dbReference type="GO" id="GO:0042398">
    <property type="term" value="P:modified amino acid biosynthetic process"/>
    <property type="evidence" value="ECO:0007669"/>
    <property type="project" value="InterPro"/>
</dbReference>
<dbReference type="InterPro" id="IPR011793">
    <property type="entry name" value="YbdK"/>
</dbReference>
<dbReference type="HAMAP" id="MF_01609">
    <property type="entry name" value="Glu_cys_ligase_2"/>
    <property type="match status" value="1"/>
</dbReference>
<dbReference type="GO" id="GO:0005524">
    <property type="term" value="F:ATP binding"/>
    <property type="evidence" value="ECO:0007669"/>
    <property type="project" value="UniProtKB-KW"/>
</dbReference>
<dbReference type="PANTHER" id="PTHR36510:SF1">
    <property type="entry name" value="GLUTAMATE--CYSTEINE LIGASE 2-RELATED"/>
    <property type="match status" value="1"/>
</dbReference>
<evidence type="ECO:0000256" key="5">
    <source>
        <dbReference type="HAMAP-Rule" id="MF_01609"/>
    </source>
</evidence>
<evidence type="ECO:0000313" key="6">
    <source>
        <dbReference type="EMBL" id="SEK44872.1"/>
    </source>
</evidence>
<keyword evidence="3 5" id="KW-0067">ATP-binding</keyword>
<dbReference type="eggNOG" id="COG2170">
    <property type="taxonomic scope" value="Bacteria"/>
</dbReference>
<organism evidence="6 7">
    <name type="scientific">Streptacidiphilus jiangxiensis</name>
    <dbReference type="NCBI Taxonomy" id="235985"/>
    <lineage>
        <taxon>Bacteria</taxon>
        <taxon>Bacillati</taxon>
        <taxon>Actinomycetota</taxon>
        <taxon>Actinomycetes</taxon>
        <taxon>Kitasatosporales</taxon>
        <taxon>Streptomycetaceae</taxon>
        <taxon>Streptacidiphilus</taxon>
    </lineage>
</organism>
<dbReference type="EMBL" id="FOAZ01000002">
    <property type="protein sequence ID" value="SEK44872.1"/>
    <property type="molecule type" value="Genomic_DNA"/>
</dbReference>
<dbReference type="PANTHER" id="PTHR36510">
    <property type="entry name" value="GLUTAMATE--CYSTEINE LIGASE 2-RELATED"/>
    <property type="match status" value="1"/>
</dbReference>
<accession>A0A1H7H6F6</accession>
<keyword evidence="2 5" id="KW-0547">Nucleotide-binding</keyword>
<dbReference type="RefSeq" id="WP_042448305.1">
    <property type="nucleotide sequence ID" value="NZ_BBPN01000014.1"/>
</dbReference>
<keyword evidence="1 5" id="KW-0436">Ligase</keyword>
<dbReference type="NCBIfam" id="TIGR02050">
    <property type="entry name" value="gshA_cyan_rel"/>
    <property type="match status" value="1"/>
</dbReference>
<comment type="similarity">
    <text evidence="5">Belongs to the glutamate--cysteine ligase type 2 family. YbdK subfamily.</text>
</comment>
<protein>
    <recommendedName>
        <fullName evidence="5">Putative glutamate--cysteine ligase 2</fullName>
        <ecNumber evidence="5">6.3.2.2</ecNumber>
    </recommendedName>
    <alternativeName>
        <fullName evidence="5">Gamma-glutamylcysteine synthetase 2</fullName>
        <shortName evidence="5">GCS 2</shortName>
        <shortName evidence="5">Gamma-GCS 2</shortName>
    </alternativeName>
</protein>
<dbReference type="Proteomes" id="UP000183015">
    <property type="component" value="Unassembled WGS sequence"/>
</dbReference>
<keyword evidence="7" id="KW-1185">Reference proteome</keyword>